<dbReference type="GO" id="GO:0080008">
    <property type="term" value="C:Cul4-RING E3 ubiquitin ligase complex"/>
    <property type="evidence" value="ECO:0007669"/>
    <property type="project" value="TreeGrafter"/>
</dbReference>
<evidence type="ECO:0000256" key="1">
    <source>
        <dbReference type="ARBA" id="ARBA00022737"/>
    </source>
</evidence>
<dbReference type="InterPro" id="IPR051191">
    <property type="entry name" value="DCAF12"/>
</dbReference>
<dbReference type="PANTHER" id="PTHR19860">
    <property type="entry name" value="DDB1- AND CUL4-ASSOCIATED FACTOR 12-RELATED"/>
    <property type="match status" value="1"/>
</dbReference>
<gene>
    <name evidence="3" type="ORF">S01H1_07044</name>
</gene>
<feature type="domain" description="DUF4062" evidence="2">
    <location>
        <begin position="16"/>
        <end position="125"/>
    </location>
</feature>
<proteinExistence type="predicted"/>
<reference evidence="3" key="1">
    <citation type="journal article" date="2014" name="Front. Microbiol.">
        <title>High frequency of phylogenetically diverse reductive dehalogenase-homologous genes in deep subseafloor sedimentary metagenomes.</title>
        <authorList>
            <person name="Kawai M."/>
            <person name="Futagami T."/>
            <person name="Toyoda A."/>
            <person name="Takaki Y."/>
            <person name="Nishi S."/>
            <person name="Hori S."/>
            <person name="Arai W."/>
            <person name="Tsubouchi T."/>
            <person name="Morono Y."/>
            <person name="Uchiyama I."/>
            <person name="Ito T."/>
            <person name="Fujiyama A."/>
            <person name="Inagaki F."/>
            <person name="Takami H."/>
        </authorList>
    </citation>
    <scope>NUCLEOTIDE SEQUENCE</scope>
    <source>
        <strain evidence="3">Expedition CK06-06</strain>
    </source>
</reference>
<dbReference type="AlphaFoldDB" id="X0U8Q3"/>
<feature type="non-terminal residue" evidence="3">
    <location>
        <position position="227"/>
    </location>
</feature>
<protein>
    <recommendedName>
        <fullName evidence="2">DUF4062 domain-containing protein</fullName>
    </recommendedName>
</protein>
<keyword evidence="1" id="KW-0677">Repeat</keyword>
<comment type="caution">
    <text evidence="3">The sequence shown here is derived from an EMBL/GenBank/DDBJ whole genome shotgun (WGS) entry which is preliminary data.</text>
</comment>
<name>X0U8Q3_9ZZZZ</name>
<organism evidence="3">
    <name type="scientific">marine sediment metagenome</name>
    <dbReference type="NCBI Taxonomy" id="412755"/>
    <lineage>
        <taxon>unclassified sequences</taxon>
        <taxon>metagenomes</taxon>
        <taxon>ecological metagenomes</taxon>
    </lineage>
</organism>
<sequence>MKGVTTQPTQQQRVIRVFVSSTFRDMKEEREELVKRVFPKLRKICEKRGVTWGEVDLRWGITDEQKAEGKVLPICLKEIDECRPYFVGLLGERYGWVPPEIPEDLIEMAPWLAEHREKSVTELEILHGALNEPEMAEKALFYFRDPHYVYSLAPDRREELLEGPVQEEIEELGPDGAEDRVESRRKKLAALKGRIRESGLPIRENYRSPEQLGELVLKDFTQVVDQL</sequence>
<dbReference type="InterPro" id="IPR025139">
    <property type="entry name" value="DUF4062"/>
</dbReference>
<dbReference type="PANTHER" id="PTHR19860:SF40">
    <property type="entry name" value="WD40 REPEAT-CONTAINING PROTEIN"/>
    <property type="match status" value="1"/>
</dbReference>
<dbReference type="Pfam" id="PF13271">
    <property type="entry name" value="DUF4062"/>
    <property type="match status" value="1"/>
</dbReference>
<evidence type="ECO:0000313" key="3">
    <source>
        <dbReference type="EMBL" id="GAF84880.1"/>
    </source>
</evidence>
<evidence type="ECO:0000259" key="2">
    <source>
        <dbReference type="Pfam" id="PF13271"/>
    </source>
</evidence>
<dbReference type="EMBL" id="BARS01003633">
    <property type="protein sequence ID" value="GAF84880.1"/>
    <property type="molecule type" value="Genomic_DNA"/>
</dbReference>
<accession>X0U8Q3</accession>